<feature type="non-terminal residue" evidence="3">
    <location>
        <position position="116"/>
    </location>
</feature>
<comment type="similarity">
    <text evidence="1">Belongs to the LOB domain-containing protein family.</text>
</comment>
<accession>A0A8D9CLR4</accession>
<name>A0A8D9CLR4_BRACM</name>
<dbReference type="AlphaFoldDB" id="A0A8D9CLR4"/>
<evidence type="ECO:0000313" key="4">
    <source>
        <dbReference type="Proteomes" id="UP000694005"/>
    </source>
</evidence>
<dbReference type="EMBL" id="LS974625">
    <property type="protein sequence ID" value="CAG7860857.1"/>
    <property type="molecule type" value="Genomic_DNA"/>
</dbReference>
<dbReference type="Pfam" id="PF03195">
    <property type="entry name" value="LOB"/>
    <property type="match status" value="1"/>
</dbReference>
<evidence type="ECO:0000259" key="2">
    <source>
        <dbReference type="PROSITE" id="PS50891"/>
    </source>
</evidence>
<sequence>MEALRTDTQHGRCCVCIKKNKICTRKCELAAYFPNEVQGDYEAATKLFGTPKIIRMMKLAPHEQKLFLASSILKEGAAWTDDNIRGGYGKIQILMWEIILHEACLSEIRTKISKEK</sequence>
<protein>
    <recommendedName>
        <fullName evidence="2">LOB domain-containing protein</fullName>
    </recommendedName>
</protein>
<feature type="domain" description="LOB" evidence="2">
    <location>
        <begin position="11"/>
        <end position="112"/>
    </location>
</feature>
<organism evidence="3 4">
    <name type="scientific">Brassica campestris</name>
    <name type="common">Field mustard</name>
    <dbReference type="NCBI Taxonomy" id="3711"/>
    <lineage>
        <taxon>Eukaryota</taxon>
        <taxon>Viridiplantae</taxon>
        <taxon>Streptophyta</taxon>
        <taxon>Embryophyta</taxon>
        <taxon>Tracheophyta</taxon>
        <taxon>Spermatophyta</taxon>
        <taxon>Magnoliopsida</taxon>
        <taxon>eudicotyledons</taxon>
        <taxon>Gunneridae</taxon>
        <taxon>Pentapetalae</taxon>
        <taxon>rosids</taxon>
        <taxon>malvids</taxon>
        <taxon>Brassicales</taxon>
        <taxon>Brassicaceae</taxon>
        <taxon>Brassiceae</taxon>
        <taxon>Brassica</taxon>
    </lineage>
</organism>
<proteinExistence type="inferred from homology"/>
<reference evidence="3 4" key="1">
    <citation type="submission" date="2021-07" db="EMBL/GenBank/DDBJ databases">
        <authorList>
            <consortium name="Genoscope - CEA"/>
            <person name="William W."/>
        </authorList>
    </citation>
    <scope>NUCLEOTIDE SEQUENCE [LARGE SCALE GENOMIC DNA]</scope>
</reference>
<dbReference type="PROSITE" id="PS50891">
    <property type="entry name" value="LOB"/>
    <property type="match status" value="1"/>
</dbReference>
<dbReference type="Gramene" id="A09p13240.2_BraZ1">
    <property type="protein sequence ID" value="A09p13240.2_BraZ1.CDS"/>
    <property type="gene ID" value="A09g13240.2_BraZ1"/>
</dbReference>
<evidence type="ECO:0000256" key="1">
    <source>
        <dbReference type="ARBA" id="ARBA00005474"/>
    </source>
</evidence>
<dbReference type="PANTHER" id="PTHR31301:SF103">
    <property type="entry name" value="LOB DOMAIN-CONTAINING PROTEIN 5-RELATED"/>
    <property type="match status" value="1"/>
</dbReference>
<dbReference type="InterPro" id="IPR004883">
    <property type="entry name" value="LOB"/>
</dbReference>
<gene>
    <name evidence="3" type="ORF">BRAPAZ1V2_A09P13240.2</name>
</gene>
<evidence type="ECO:0000313" key="3">
    <source>
        <dbReference type="EMBL" id="CAG7860857.1"/>
    </source>
</evidence>
<dbReference type="Proteomes" id="UP000694005">
    <property type="component" value="Chromosome A09"/>
</dbReference>
<dbReference type="PANTHER" id="PTHR31301">
    <property type="entry name" value="LOB DOMAIN-CONTAINING PROTEIN 4-RELATED"/>
    <property type="match status" value="1"/>
</dbReference>